<name>A0ABX2TLD2_9PROT</name>
<dbReference type="Pfam" id="PF13432">
    <property type="entry name" value="TPR_16"/>
    <property type="match status" value="3"/>
</dbReference>
<dbReference type="PANTHER" id="PTHR44809">
    <property type="match status" value="1"/>
</dbReference>
<comment type="caution">
    <text evidence="2">The sequence shown here is derived from an EMBL/GenBank/DDBJ whole genome shotgun (WGS) entry which is preliminary data.</text>
</comment>
<protein>
    <submittedName>
        <fullName evidence="2">Tetratricopeptide repeat protein</fullName>
    </submittedName>
</protein>
<dbReference type="PANTHER" id="PTHR44809:SF1">
    <property type="entry name" value="PROTEIN O-MANNOSYL-TRANSFERASE TMTC1"/>
    <property type="match status" value="1"/>
</dbReference>
<organism evidence="2 3">
    <name type="scientific">Azospirillum oleiclasticum</name>
    <dbReference type="NCBI Taxonomy" id="2735135"/>
    <lineage>
        <taxon>Bacteria</taxon>
        <taxon>Pseudomonadati</taxon>
        <taxon>Pseudomonadota</taxon>
        <taxon>Alphaproteobacteria</taxon>
        <taxon>Rhodospirillales</taxon>
        <taxon>Azospirillaceae</taxon>
        <taxon>Azospirillum</taxon>
    </lineage>
</organism>
<dbReference type="PROSITE" id="PS50005">
    <property type="entry name" value="TPR"/>
    <property type="match status" value="2"/>
</dbReference>
<evidence type="ECO:0000313" key="2">
    <source>
        <dbReference type="EMBL" id="NYZ25169.1"/>
    </source>
</evidence>
<sequence length="600" mass="64574">MTQSPATVAATLAAGRAHHAAGRLAEAEAAYRAVLGAVPGQPDALHLMGVIALQVGKPAIAVELIGQAIRGNPRAAGFQANLCAALRRLGRLEEAAEAGRRAVDLDPTLADGFHNLANALADLNRHAEAAEALKALLALRPQLTDQRLQRARCLILADRPADAVEELRALLAGSPRRADAYINMGVALKKLGRVTDAIAAYRTALEIAPADPGALNNLGTALQEEDRYEEAADCFRQAIAAKPDSGDAYVNLSLALRALGRVDEALEAARIGAARNPEQGEARTGLGFLLLLKGELADGFREYEWRTRMADFPSPKRHFSIPAWDGGDCAGRTILVHDEQGVGDAIQFIRYAPLLKARGARVVVECNTQLTRLLSSMPGVDAVIGRFTQPPPVDAYVSLLSLPHLLGTTLETVPAEVPYLFAEPELAARWGERLGPPRAFRVGLVWAGNPEFKDDRNRSPGLAAFWPLLTVPGVEVYALQKGNGRRDLETLTEPLPPGFTDLGPEIGNFADTAAAMRHLDLVISSCTGPTHLAGALGRPTWTVLPTACDWRWLDRGETTVWYPTMRLFRQERRGEWGLVVARVRAALEEAVRAHGTGGRP</sequence>
<dbReference type="Proteomes" id="UP000584642">
    <property type="component" value="Unassembled WGS sequence"/>
</dbReference>
<dbReference type="SUPFAM" id="SSF53756">
    <property type="entry name" value="UDP-Glycosyltransferase/glycogen phosphorylase"/>
    <property type="match status" value="1"/>
</dbReference>
<gene>
    <name evidence="2" type="ORF">HND93_36190</name>
</gene>
<dbReference type="EMBL" id="JABFDB010000061">
    <property type="protein sequence ID" value="NYZ25169.1"/>
    <property type="molecule type" value="Genomic_DNA"/>
</dbReference>
<dbReference type="InterPro" id="IPR052943">
    <property type="entry name" value="TMTC_O-mannosyl-trnsfr"/>
</dbReference>
<feature type="repeat" description="TPR" evidence="1">
    <location>
        <begin position="212"/>
        <end position="245"/>
    </location>
</feature>
<keyword evidence="3" id="KW-1185">Reference proteome</keyword>
<reference evidence="2 3" key="1">
    <citation type="submission" date="2020-05" db="EMBL/GenBank/DDBJ databases">
        <title>Azospirillum oleiclasticum sp. nov, a nitrogen-fixing and heavy crude oil-emulsifying bacterium isolated from the crude oil of Yumen Oilfield.</title>
        <authorList>
            <person name="Wu D."/>
            <person name="Cai M."/>
            <person name="Zhang X."/>
        </authorList>
    </citation>
    <scope>NUCLEOTIDE SEQUENCE [LARGE SCALE GENOMIC DNA]</scope>
    <source>
        <strain evidence="2 3">ROY-1-1-2</strain>
    </source>
</reference>
<dbReference type="Pfam" id="PF13181">
    <property type="entry name" value="TPR_8"/>
    <property type="match status" value="1"/>
</dbReference>
<dbReference type="RefSeq" id="WP_180286941.1">
    <property type="nucleotide sequence ID" value="NZ_JABFDB010000061.1"/>
</dbReference>
<dbReference type="SMART" id="SM00028">
    <property type="entry name" value="TPR"/>
    <property type="match status" value="7"/>
</dbReference>
<dbReference type="PROSITE" id="PS50293">
    <property type="entry name" value="TPR_REGION"/>
    <property type="match status" value="2"/>
</dbReference>
<accession>A0ABX2TLD2</accession>
<evidence type="ECO:0000313" key="3">
    <source>
        <dbReference type="Proteomes" id="UP000584642"/>
    </source>
</evidence>
<dbReference type="Pfam" id="PF13424">
    <property type="entry name" value="TPR_12"/>
    <property type="match status" value="1"/>
</dbReference>
<proteinExistence type="predicted"/>
<evidence type="ECO:0000256" key="1">
    <source>
        <dbReference type="PROSITE-ProRule" id="PRU00339"/>
    </source>
</evidence>
<dbReference type="SUPFAM" id="SSF48452">
    <property type="entry name" value="TPR-like"/>
    <property type="match status" value="2"/>
</dbReference>
<dbReference type="Gene3D" id="3.40.50.2000">
    <property type="entry name" value="Glycogen Phosphorylase B"/>
    <property type="match status" value="1"/>
</dbReference>
<dbReference type="Gene3D" id="1.25.40.10">
    <property type="entry name" value="Tetratricopeptide repeat domain"/>
    <property type="match status" value="2"/>
</dbReference>
<dbReference type="InterPro" id="IPR011990">
    <property type="entry name" value="TPR-like_helical_dom_sf"/>
</dbReference>
<dbReference type="InterPro" id="IPR019734">
    <property type="entry name" value="TPR_rpt"/>
</dbReference>
<feature type="repeat" description="TPR" evidence="1">
    <location>
        <begin position="178"/>
        <end position="211"/>
    </location>
</feature>
<keyword evidence="1" id="KW-0802">TPR repeat</keyword>